<dbReference type="Proteomes" id="UP001597402">
    <property type="component" value="Unassembled WGS sequence"/>
</dbReference>
<evidence type="ECO:0000313" key="3">
    <source>
        <dbReference type="EMBL" id="MFD2090950.1"/>
    </source>
</evidence>
<feature type="transmembrane region" description="Helical" evidence="1">
    <location>
        <begin position="107"/>
        <end position="127"/>
    </location>
</feature>
<proteinExistence type="predicted"/>
<dbReference type="RefSeq" id="WP_376872617.1">
    <property type="nucleotide sequence ID" value="NZ_JBHUHP010000004.1"/>
</dbReference>
<accession>A0ABW4X750</accession>
<evidence type="ECO:0000313" key="4">
    <source>
        <dbReference type="Proteomes" id="UP001597402"/>
    </source>
</evidence>
<feature type="transmembrane region" description="Helical" evidence="1">
    <location>
        <begin position="50"/>
        <end position="71"/>
    </location>
</feature>
<organism evidence="3 4">
    <name type="scientific">Blastococcus deserti</name>
    <dbReference type="NCBI Taxonomy" id="2259033"/>
    <lineage>
        <taxon>Bacteria</taxon>
        <taxon>Bacillati</taxon>
        <taxon>Actinomycetota</taxon>
        <taxon>Actinomycetes</taxon>
        <taxon>Geodermatophilales</taxon>
        <taxon>Geodermatophilaceae</taxon>
        <taxon>Blastococcus</taxon>
    </lineage>
</organism>
<keyword evidence="1" id="KW-0472">Membrane</keyword>
<reference evidence="4" key="1">
    <citation type="journal article" date="2019" name="Int. J. Syst. Evol. Microbiol.">
        <title>The Global Catalogue of Microorganisms (GCM) 10K type strain sequencing project: providing services to taxonomists for standard genome sequencing and annotation.</title>
        <authorList>
            <consortium name="The Broad Institute Genomics Platform"/>
            <consortium name="The Broad Institute Genome Sequencing Center for Infectious Disease"/>
            <person name="Wu L."/>
            <person name="Ma J."/>
        </authorList>
    </citation>
    <scope>NUCLEOTIDE SEQUENCE [LARGE SCALE GENOMIC DNA]</scope>
    <source>
        <strain evidence="4">JCM 3338</strain>
    </source>
</reference>
<keyword evidence="1" id="KW-0812">Transmembrane</keyword>
<dbReference type="InterPro" id="IPR006976">
    <property type="entry name" value="VanZ-like"/>
</dbReference>
<protein>
    <submittedName>
        <fullName evidence="3">VanZ family protein</fullName>
    </submittedName>
</protein>
<dbReference type="EMBL" id="JBHUHP010000004">
    <property type="protein sequence ID" value="MFD2090950.1"/>
    <property type="molecule type" value="Genomic_DNA"/>
</dbReference>
<keyword evidence="1" id="KW-1133">Transmembrane helix</keyword>
<keyword evidence="4" id="KW-1185">Reference proteome</keyword>
<sequence length="146" mass="14775">MTPPRRVLDAGVATALVGVALLTLVPTGHGWAWGAPVAELQWYATGWGSGAAMLQLLGNLALLGPLAALAVLRRPALSAPHRLAVAAVAAGATIELLQWLLPLGRVVSPLDALLNAAGAVLAGLLAARLRTAPRTLPGGGIRSARP</sequence>
<feature type="domain" description="VanZ-like" evidence="2">
    <location>
        <begin position="45"/>
        <end position="127"/>
    </location>
</feature>
<feature type="transmembrane region" description="Helical" evidence="1">
    <location>
        <begin position="83"/>
        <end position="101"/>
    </location>
</feature>
<name>A0ABW4X750_9ACTN</name>
<evidence type="ECO:0000259" key="2">
    <source>
        <dbReference type="Pfam" id="PF04892"/>
    </source>
</evidence>
<dbReference type="Pfam" id="PF04892">
    <property type="entry name" value="VanZ"/>
    <property type="match status" value="1"/>
</dbReference>
<gene>
    <name evidence="3" type="ORF">ACFSHS_05120</name>
</gene>
<evidence type="ECO:0000256" key="1">
    <source>
        <dbReference type="SAM" id="Phobius"/>
    </source>
</evidence>
<comment type="caution">
    <text evidence="3">The sequence shown here is derived from an EMBL/GenBank/DDBJ whole genome shotgun (WGS) entry which is preliminary data.</text>
</comment>